<dbReference type="PROSITE" id="PS50294">
    <property type="entry name" value="WD_REPEATS_REGION"/>
    <property type="match status" value="6"/>
</dbReference>
<organism evidence="14 15">
    <name type="scientific">Zancudomyces culisetae</name>
    <name type="common">Gut fungus</name>
    <name type="synonym">Smittium culisetae</name>
    <dbReference type="NCBI Taxonomy" id="1213189"/>
    <lineage>
        <taxon>Eukaryota</taxon>
        <taxon>Fungi</taxon>
        <taxon>Fungi incertae sedis</taxon>
        <taxon>Zoopagomycota</taxon>
        <taxon>Kickxellomycotina</taxon>
        <taxon>Harpellomycetes</taxon>
        <taxon>Harpellales</taxon>
        <taxon>Legeriomycetaceae</taxon>
        <taxon>Zancudomyces</taxon>
    </lineage>
</organism>
<accession>A0A1R1PUQ4</accession>
<dbReference type="InterPro" id="IPR019775">
    <property type="entry name" value="WD40_repeat_CS"/>
</dbReference>
<evidence type="ECO:0000256" key="12">
    <source>
        <dbReference type="PROSITE-ProRule" id="PRU00221"/>
    </source>
</evidence>
<dbReference type="GO" id="GO:0000132">
    <property type="term" value="P:establishment of mitotic spindle orientation"/>
    <property type="evidence" value="ECO:0007669"/>
    <property type="project" value="UniProtKB-UniRule"/>
</dbReference>
<evidence type="ECO:0000256" key="6">
    <source>
        <dbReference type="ARBA" id="ARBA00022737"/>
    </source>
</evidence>
<keyword evidence="15" id="KW-1185">Reference proteome</keyword>
<keyword evidence="10 11" id="KW-0131">Cell cycle</keyword>
<reference evidence="15" key="1">
    <citation type="submission" date="2017-01" db="EMBL/GenBank/DDBJ databases">
        <authorList>
            <person name="Wang Y."/>
            <person name="White M."/>
            <person name="Kvist S."/>
            <person name="Moncalvo J.-M."/>
        </authorList>
    </citation>
    <scope>NUCLEOTIDE SEQUENCE [LARGE SCALE GENOMIC DNA]</scope>
    <source>
        <strain evidence="15">COL-18-3</strain>
    </source>
</reference>
<evidence type="ECO:0000256" key="1">
    <source>
        <dbReference type="ARBA" id="ARBA00022448"/>
    </source>
</evidence>
<dbReference type="HAMAP" id="MF_03141">
    <property type="entry name" value="lis1"/>
    <property type="match status" value="1"/>
</dbReference>
<evidence type="ECO:0000256" key="8">
    <source>
        <dbReference type="ARBA" id="ARBA00023054"/>
    </source>
</evidence>
<feature type="repeat" description="WD" evidence="12">
    <location>
        <begin position="109"/>
        <end position="150"/>
    </location>
</feature>
<comment type="subunit">
    <text evidence="11">Self-associates. Interacts with NDL1 and dynein.</text>
</comment>
<evidence type="ECO:0000313" key="15">
    <source>
        <dbReference type="Proteomes" id="UP000188320"/>
    </source>
</evidence>
<dbReference type="InterPro" id="IPR056795">
    <property type="entry name" value="PAC1-like_LisH-like_dom"/>
</dbReference>
<dbReference type="SMART" id="SM00320">
    <property type="entry name" value="WD40"/>
    <property type="match status" value="7"/>
</dbReference>
<keyword evidence="4 11" id="KW-0132">Cell division</keyword>
<dbReference type="SMART" id="SM00667">
    <property type="entry name" value="LisH"/>
    <property type="match status" value="1"/>
</dbReference>
<evidence type="ECO:0000256" key="9">
    <source>
        <dbReference type="ARBA" id="ARBA00023212"/>
    </source>
</evidence>
<keyword evidence="3 12" id="KW-0853">WD repeat</keyword>
<dbReference type="PIRSF" id="PIRSF037647">
    <property type="entry name" value="Dynein_regulator_Lis1"/>
    <property type="match status" value="1"/>
</dbReference>
<evidence type="ECO:0000256" key="7">
    <source>
        <dbReference type="ARBA" id="ARBA00022776"/>
    </source>
</evidence>
<evidence type="ECO:0000259" key="13">
    <source>
        <dbReference type="Pfam" id="PF24951"/>
    </source>
</evidence>
<feature type="repeat" description="WD" evidence="12">
    <location>
        <begin position="340"/>
        <end position="381"/>
    </location>
</feature>
<dbReference type="SUPFAM" id="SSF50978">
    <property type="entry name" value="WD40 repeat-like"/>
    <property type="match status" value="1"/>
</dbReference>
<dbReference type="GO" id="GO:0051301">
    <property type="term" value="P:cell division"/>
    <property type="evidence" value="ECO:0007669"/>
    <property type="project" value="UniProtKB-KW"/>
</dbReference>
<keyword evidence="6" id="KW-0677">Repeat</keyword>
<dbReference type="PANTHER" id="PTHR19848">
    <property type="entry name" value="WD40 REPEAT PROTEIN"/>
    <property type="match status" value="1"/>
</dbReference>
<dbReference type="InterPro" id="IPR015943">
    <property type="entry name" value="WD40/YVTN_repeat-like_dom_sf"/>
</dbReference>
<dbReference type="GO" id="GO:0000922">
    <property type="term" value="C:spindle pole"/>
    <property type="evidence" value="ECO:0007669"/>
    <property type="project" value="UniProtKB-SubCell"/>
</dbReference>
<dbReference type="OrthoDB" id="10264588at2759"/>
<feature type="repeat" description="WD" evidence="12">
    <location>
        <begin position="382"/>
        <end position="416"/>
    </location>
</feature>
<dbReference type="FunFam" id="1.20.960.30:FF:000002">
    <property type="entry name" value="Platelet-activating factor acetylhydrolase ib"/>
    <property type="match status" value="1"/>
</dbReference>
<keyword evidence="2 11" id="KW-0963">Cytoplasm</keyword>
<dbReference type="GO" id="GO:0005737">
    <property type="term" value="C:cytoplasm"/>
    <property type="evidence" value="ECO:0007669"/>
    <property type="project" value="UniProtKB-UniRule"/>
</dbReference>
<evidence type="ECO:0000256" key="10">
    <source>
        <dbReference type="ARBA" id="ARBA00023306"/>
    </source>
</evidence>
<keyword evidence="7 11" id="KW-0498">Mitosis</keyword>
<keyword evidence="1 11" id="KW-0813">Transport</keyword>
<dbReference type="PRINTS" id="PR00320">
    <property type="entry name" value="GPROTEINBRPT"/>
</dbReference>
<comment type="domain">
    <text evidence="11">Dimerization mediated by the LisH domain may be required to activate dynein.</text>
</comment>
<dbReference type="SUPFAM" id="SSF109925">
    <property type="entry name" value="Lissencephaly-1 protein (Lis-1, PAF-AH alpha) N-terminal domain"/>
    <property type="match status" value="1"/>
</dbReference>
<dbReference type="CDD" id="cd00200">
    <property type="entry name" value="WD40"/>
    <property type="match status" value="1"/>
</dbReference>
<dbReference type="EMBL" id="LSSK01000164">
    <property type="protein sequence ID" value="OMH84685.1"/>
    <property type="molecule type" value="Genomic_DNA"/>
</dbReference>
<keyword evidence="8 11" id="KW-0175">Coiled coil</keyword>
<dbReference type="InterPro" id="IPR036322">
    <property type="entry name" value="WD40_repeat_dom_sf"/>
</dbReference>
<feature type="repeat" description="WD" evidence="12">
    <location>
        <begin position="235"/>
        <end position="276"/>
    </location>
</feature>
<comment type="similarity">
    <text evidence="11">Belongs to the WD repeat LIS1/nudF family.</text>
</comment>
<dbReference type="PROSITE" id="PS00678">
    <property type="entry name" value="WD_REPEATS_1"/>
    <property type="match status" value="3"/>
</dbReference>
<feature type="coiled-coil region" evidence="11">
    <location>
        <begin position="64"/>
        <end position="91"/>
    </location>
</feature>
<dbReference type="InterPro" id="IPR037190">
    <property type="entry name" value="LIS1_N"/>
</dbReference>
<comment type="caution">
    <text evidence="14">The sequence shown here is derived from an EMBL/GenBank/DDBJ whole genome shotgun (WGS) entry which is preliminary data.</text>
</comment>
<dbReference type="GO" id="GO:0005874">
    <property type="term" value="C:microtubule"/>
    <property type="evidence" value="ECO:0007669"/>
    <property type="project" value="UniProtKB-KW"/>
</dbReference>
<name>A0A1R1PUQ4_ZANCU</name>
<evidence type="ECO:0000313" key="14">
    <source>
        <dbReference type="EMBL" id="OMH84685.1"/>
    </source>
</evidence>
<dbReference type="GO" id="GO:0070840">
    <property type="term" value="F:dynein complex binding"/>
    <property type="evidence" value="ECO:0007669"/>
    <property type="project" value="UniProtKB-UniRule"/>
</dbReference>
<keyword evidence="5 11" id="KW-0493">Microtubule</keyword>
<sequence>MSYLGATLTTRQKSELEKAILDYLQMQGYSKSFQEFQIESGNQDFQPSENDRHHNLLAKKWTSVIRLQKKIIELESKMEECEEQLKTVGSRKGERSNEYLPQQTEHIQLSQHKGPITRVVFHPSYLVLATASEDMTIKIWDAETGEYERTLKGHTKSVQDIAFDPKGQYLVSCSSDLTIRIWDVQNEYKNIRTLYGHDHSVSSVCFMGPDRIVSASRDKSIKIWELSSGYCTKTIVGHAEWVRRASVSEDNRLLVTCSNDQSVRVWDGNTGECRLDLRGHENVVECAEFVPSNCYSSIANLLGLDPKIQPNTTPGRYVLSCSRDKLIKLWDSSGQPVHTFVGHDNWVRSLVFHPSGHFFLSVSDDKRLKVWDLKTGRCVRTIDAASHFVTTVAFCPIAPLLATGSVDTNATVWQCK</sequence>
<dbReference type="GO" id="GO:0051012">
    <property type="term" value="P:microtubule sliding"/>
    <property type="evidence" value="ECO:0007669"/>
    <property type="project" value="UniProtKB-UniRule"/>
</dbReference>
<dbReference type="Gene3D" id="2.130.10.10">
    <property type="entry name" value="YVTN repeat-like/Quinoprotein amine dehydrogenase"/>
    <property type="match status" value="1"/>
</dbReference>
<dbReference type="Pfam" id="PF24951">
    <property type="entry name" value="LisH_PAC1"/>
    <property type="match status" value="1"/>
</dbReference>
<evidence type="ECO:0000256" key="11">
    <source>
        <dbReference type="HAMAP-Rule" id="MF_03141"/>
    </source>
</evidence>
<gene>
    <name evidence="11" type="primary">PAC1</name>
    <name evidence="11" type="synonym">LIS1</name>
    <name evidence="14" type="ORF">AX774_g1783</name>
</gene>
<dbReference type="PANTHER" id="PTHR19848:SF8">
    <property type="entry name" value="F-BOX AND WD REPEAT DOMAIN CONTAINING 7"/>
    <property type="match status" value="1"/>
</dbReference>
<dbReference type="Gene3D" id="1.20.960.30">
    <property type="match status" value="1"/>
</dbReference>
<feature type="domain" description="PAC1-like LisH-like dimerisation" evidence="13">
    <location>
        <begin position="10"/>
        <end position="45"/>
    </location>
</feature>
<feature type="repeat" description="WD" evidence="12">
    <location>
        <begin position="151"/>
        <end position="186"/>
    </location>
</feature>
<feature type="repeat" description="WD" evidence="12">
    <location>
        <begin position="194"/>
        <end position="234"/>
    </location>
</feature>
<evidence type="ECO:0000256" key="2">
    <source>
        <dbReference type="ARBA" id="ARBA00022490"/>
    </source>
</evidence>
<dbReference type="InterPro" id="IPR020472">
    <property type="entry name" value="WD40_PAC1"/>
</dbReference>
<proteinExistence type="inferred from homology"/>
<protein>
    <recommendedName>
        <fullName evidence="11">Nuclear distribution protein PAC1</fullName>
    </recommendedName>
    <alternativeName>
        <fullName evidence="11">Lissencephaly-1 homolog</fullName>
        <shortName evidence="11">LIS-1</shortName>
    </alternativeName>
    <alternativeName>
        <fullName evidence="11">nudF homolog</fullName>
    </alternativeName>
</protein>
<comment type="function">
    <text evidence="11">Positively regulates the activity of the minus-end directed microtubule motor protein dynein. May enhance dynein-mediated microtubule sliding by targeting dynein to the microtubule plus end. Required for nuclear migration during vegetative growth as well as development. Required for retrograde early endosome (EE) transport from the hyphal tip. Required for localization of dynein to the mitotic spindle poles. Recruits additional proteins to the dynein complex at SPBs.</text>
</comment>
<dbReference type="AlphaFoldDB" id="A0A1R1PUQ4"/>
<keyword evidence="9 11" id="KW-0206">Cytoskeleton</keyword>
<dbReference type="PROSITE" id="PS50896">
    <property type="entry name" value="LISH"/>
    <property type="match status" value="1"/>
</dbReference>
<evidence type="ECO:0000256" key="4">
    <source>
        <dbReference type="ARBA" id="ARBA00022618"/>
    </source>
</evidence>
<dbReference type="InterPro" id="IPR001680">
    <property type="entry name" value="WD40_rpt"/>
</dbReference>
<dbReference type="InterPro" id="IPR017252">
    <property type="entry name" value="Dynein_regulator_LIS1"/>
</dbReference>
<dbReference type="GO" id="GO:0005875">
    <property type="term" value="C:microtubule associated complex"/>
    <property type="evidence" value="ECO:0007669"/>
    <property type="project" value="UniProtKB-UniRule"/>
</dbReference>
<dbReference type="Pfam" id="PF00400">
    <property type="entry name" value="WD40"/>
    <property type="match status" value="7"/>
</dbReference>
<evidence type="ECO:0000256" key="5">
    <source>
        <dbReference type="ARBA" id="ARBA00022701"/>
    </source>
</evidence>
<dbReference type="InterPro" id="IPR006594">
    <property type="entry name" value="LisH"/>
</dbReference>
<dbReference type="PROSITE" id="PS50082">
    <property type="entry name" value="WD_REPEATS_2"/>
    <property type="match status" value="6"/>
</dbReference>
<evidence type="ECO:0000256" key="3">
    <source>
        <dbReference type="ARBA" id="ARBA00022574"/>
    </source>
</evidence>
<dbReference type="Proteomes" id="UP000188320">
    <property type="component" value="Unassembled WGS sequence"/>
</dbReference>
<comment type="subcellular location">
    <subcellularLocation>
        <location evidence="11">Cytoplasm</location>
        <location evidence="11">Cytoskeleton</location>
    </subcellularLocation>
    <subcellularLocation>
        <location evidence="11">Cytoplasm</location>
        <location evidence="11">Cytoskeleton</location>
        <location evidence="11">Spindle pole</location>
    </subcellularLocation>
    <text evidence="11">Localizes to the plus ends of microtubules at the hyphal tip and the mitotic spindle poles.</text>
</comment>